<feature type="compositionally biased region" description="Polar residues" evidence="1">
    <location>
        <begin position="1"/>
        <end position="17"/>
    </location>
</feature>
<reference evidence="2 3" key="1">
    <citation type="submission" date="2015-01" db="EMBL/GenBank/DDBJ databases">
        <title>The Genome Sequence of Exophiala spinifera CBS89968.</title>
        <authorList>
            <consortium name="The Broad Institute Genomics Platform"/>
            <person name="Cuomo C."/>
            <person name="de Hoog S."/>
            <person name="Gorbushina A."/>
            <person name="Stielow B."/>
            <person name="Teixiera M."/>
            <person name="Abouelleil A."/>
            <person name="Chapman S.B."/>
            <person name="Priest M."/>
            <person name="Young S.K."/>
            <person name="Wortman J."/>
            <person name="Nusbaum C."/>
            <person name="Birren B."/>
        </authorList>
    </citation>
    <scope>NUCLEOTIDE SEQUENCE [LARGE SCALE GENOMIC DNA]</scope>
    <source>
        <strain evidence="2 3">CBS 89968</strain>
    </source>
</reference>
<proteinExistence type="predicted"/>
<dbReference type="VEuPathDB" id="FungiDB:PV08_03721"/>
<accession>A0A0D1YVX7</accession>
<sequence>MSSSKAPIRSPSPTGSVQFAAPGAPTPGPTFTVTSSYGNYGNHDKDDTKVDVFYGSREKLRLFITQLIATFKLNRTRYITHKDKKGSATQYYALFKRLQAKLDWNNNILIATFYTDLKDNIKKELGPERPNIYQGLVNKAIEIDNWLYKLGLEKKGYHKKTSGAYYKGKRTNYQSYGDPIDLDVIEQGWSSRLKGKFQRKGLSNKEREQRKKENLCYNYGNPGYRANECGTKPVELHIIEAGIEEEKANTPIKKELKRLRLKSKE</sequence>
<dbReference type="RefSeq" id="XP_016239642.1">
    <property type="nucleotide sequence ID" value="XM_016378072.1"/>
</dbReference>
<dbReference type="OrthoDB" id="3884315at2759"/>
<evidence type="ECO:0000313" key="3">
    <source>
        <dbReference type="Proteomes" id="UP000053328"/>
    </source>
</evidence>
<dbReference type="AlphaFoldDB" id="A0A0D1YVX7"/>
<feature type="region of interest" description="Disordered" evidence="1">
    <location>
        <begin position="1"/>
        <end position="26"/>
    </location>
</feature>
<name>A0A0D1YVX7_9EURO</name>
<dbReference type="STRING" id="91928.A0A0D1YVX7"/>
<gene>
    <name evidence="2" type="ORF">PV08_03721</name>
</gene>
<dbReference type="Proteomes" id="UP000053328">
    <property type="component" value="Unassembled WGS sequence"/>
</dbReference>
<dbReference type="GeneID" id="27330804"/>
<evidence type="ECO:0000256" key="1">
    <source>
        <dbReference type="SAM" id="MobiDB-lite"/>
    </source>
</evidence>
<keyword evidence="3" id="KW-1185">Reference proteome</keyword>
<evidence type="ECO:0000313" key="2">
    <source>
        <dbReference type="EMBL" id="KIW19426.1"/>
    </source>
</evidence>
<dbReference type="HOGENOM" id="CLU_059032_0_0_1"/>
<protein>
    <submittedName>
        <fullName evidence="2">Uncharacterized protein</fullName>
    </submittedName>
</protein>
<organism evidence="2 3">
    <name type="scientific">Exophiala spinifera</name>
    <dbReference type="NCBI Taxonomy" id="91928"/>
    <lineage>
        <taxon>Eukaryota</taxon>
        <taxon>Fungi</taxon>
        <taxon>Dikarya</taxon>
        <taxon>Ascomycota</taxon>
        <taxon>Pezizomycotina</taxon>
        <taxon>Eurotiomycetes</taxon>
        <taxon>Chaetothyriomycetidae</taxon>
        <taxon>Chaetothyriales</taxon>
        <taxon>Herpotrichiellaceae</taxon>
        <taxon>Exophiala</taxon>
    </lineage>
</organism>
<dbReference type="EMBL" id="KN847493">
    <property type="protein sequence ID" value="KIW19426.1"/>
    <property type="molecule type" value="Genomic_DNA"/>
</dbReference>